<dbReference type="PANTHER" id="PTHR24230">
    <property type="entry name" value="G-PROTEIN COUPLED RECEPTOR"/>
    <property type="match status" value="1"/>
</dbReference>
<keyword evidence="5 11" id="KW-1133">Transmembrane helix</keyword>
<dbReference type="PANTHER" id="PTHR24230:SF163">
    <property type="entry name" value="CORAZONIN RECEPTOR, ISOFORM B"/>
    <property type="match status" value="1"/>
</dbReference>
<organism evidence="13 14">
    <name type="scientific">Eumeta variegata</name>
    <name type="common">Bagworm moth</name>
    <name type="synonym">Eumeta japonica</name>
    <dbReference type="NCBI Taxonomy" id="151549"/>
    <lineage>
        <taxon>Eukaryota</taxon>
        <taxon>Metazoa</taxon>
        <taxon>Ecdysozoa</taxon>
        <taxon>Arthropoda</taxon>
        <taxon>Hexapoda</taxon>
        <taxon>Insecta</taxon>
        <taxon>Pterygota</taxon>
        <taxon>Neoptera</taxon>
        <taxon>Endopterygota</taxon>
        <taxon>Lepidoptera</taxon>
        <taxon>Glossata</taxon>
        <taxon>Ditrysia</taxon>
        <taxon>Tineoidea</taxon>
        <taxon>Psychidae</taxon>
        <taxon>Oiketicinae</taxon>
        <taxon>Eumeta</taxon>
    </lineage>
</organism>
<name>A0A4C1ZJN9_EUMVA</name>
<accession>A0A4C1ZJN9</accession>
<evidence type="ECO:0000259" key="12">
    <source>
        <dbReference type="PROSITE" id="PS50262"/>
    </source>
</evidence>
<evidence type="ECO:0000256" key="10">
    <source>
        <dbReference type="RuleBase" id="RU000688"/>
    </source>
</evidence>
<keyword evidence="6 10" id="KW-0297">G-protein coupled receptor</keyword>
<dbReference type="PRINTS" id="PR00237">
    <property type="entry name" value="GPCRRHODOPSN"/>
</dbReference>
<dbReference type="PROSITE" id="PS50262">
    <property type="entry name" value="G_PROTEIN_RECEP_F1_2"/>
    <property type="match status" value="1"/>
</dbReference>
<comment type="caution">
    <text evidence="13">The sequence shown here is derived from an EMBL/GenBank/DDBJ whole genome shotgun (WGS) entry which is preliminary data.</text>
</comment>
<evidence type="ECO:0000256" key="6">
    <source>
        <dbReference type="ARBA" id="ARBA00023040"/>
    </source>
</evidence>
<evidence type="ECO:0000256" key="2">
    <source>
        <dbReference type="ARBA" id="ARBA00010663"/>
    </source>
</evidence>
<dbReference type="Proteomes" id="UP000299102">
    <property type="component" value="Unassembled WGS sequence"/>
</dbReference>
<evidence type="ECO:0000256" key="4">
    <source>
        <dbReference type="ARBA" id="ARBA00022692"/>
    </source>
</evidence>
<proteinExistence type="inferred from homology"/>
<gene>
    <name evidence="13" type="primary">GNRHR</name>
    <name evidence="13" type="ORF">EVAR_65234_1</name>
</gene>
<dbReference type="OrthoDB" id="6022667at2759"/>
<keyword evidence="9 10" id="KW-0807">Transducer</keyword>
<evidence type="ECO:0000256" key="3">
    <source>
        <dbReference type="ARBA" id="ARBA00022475"/>
    </source>
</evidence>
<evidence type="ECO:0000256" key="11">
    <source>
        <dbReference type="SAM" id="Phobius"/>
    </source>
</evidence>
<protein>
    <submittedName>
        <fullName evidence="13">Gonadotropin-releasing hormone receptor</fullName>
    </submittedName>
</protein>
<keyword evidence="7 11" id="KW-0472">Membrane</keyword>
<keyword evidence="3" id="KW-1003">Cell membrane</keyword>
<dbReference type="STRING" id="151549.A0A4C1ZJN9"/>
<dbReference type="GO" id="GO:0005886">
    <property type="term" value="C:plasma membrane"/>
    <property type="evidence" value="ECO:0007669"/>
    <property type="project" value="UniProtKB-SubCell"/>
</dbReference>
<dbReference type="InterPro" id="IPR017452">
    <property type="entry name" value="GPCR_Rhodpsn_7TM"/>
</dbReference>
<keyword evidence="4 10" id="KW-0812">Transmembrane</keyword>
<evidence type="ECO:0000313" key="13">
    <source>
        <dbReference type="EMBL" id="GBP87373.1"/>
    </source>
</evidence>
<sequence length="344" mass="38663">MGSEGNNTTSSNSKDVYIGEFTFYKELSSVDEGLVGYERWSIEKCLENELINDTRADLTSRLFIHNGTELLCLDHAPVATKAFVIRAGVLSVLAVLSFFGNIATMISIKRSKRGRRRARHSWTAVYSLIFQLSIADLLVTIFCIAGEAAWSFTVQWYAGNFGCKIFKFMQMFALYLSTFILVLIGVDRWLAVRYPMKSMATATRSGRLVIVAWILSFLLSIPQDPKRVFNADETGFQLCPCTSRVLAAKGDKNIYAVEQGNSKENVTVLFTFSADGRTCPPLIVFPYKRLPEKIATSVPSKWGIGRRDTGWMTADVFNQFITELFAPYLAENNIKTGYPVYSWP</sequence>
<evidence type="ECO:0000256" key="9">
    <source>
        <dbReference type="ARBA" id="ARBA00023224"/>
    </source>
</evidence>
<dbReference type="InterPro" id="IPR000276">
    <property type="entry name" value="GPCR_Rhodpsn"/>
</dbReference>
<keyword evidence="8 10" id="KW-0675">Receptor</keyword>
<feature type="domain" description="G-protein coupled receptors family 1 profile" evidence="12">
    <location>
        <begin position="100"/>
        <end position="222"/>
    </location>
</feature>
<dbReference type="Pfam" id="PF00001">
    <property type="entry name" value="7tm_1"/>
    <property type="match status" value="1"/>
</dbReference>
<feature type="transmembrane region" description="Helical" evidence="11">
    <location>
        <begin position="83"/>
        <end position="103"/>
    </location>
</feature>
<feature type="transmembrane region" description="Helical" evidence="11">
    <location>
        <begin position="124"/>
        <end position="152"/>
    </location>
</feature>
<comment type="subcellular location">
    <subcellularLocation>
        <location evidence="1">Cell membrane</location>
        <topology evidence="1">Multi-pass membrane protein</topology>
    </subcellularLocation>
</comment>
<dbReference type="SUPFAM" id="SSF81321">
    <property type="entry name" value="Family A G protein-coupled receptor-like"/>
    <property type="match status" value="1"/>
</dbReference>
<dbReference type="Gene3D" id="1.20.1070.10">
    <property type="entry name" value="Rhodopsin 7-helix transmembrane proteins"/>
    <property type="match status" value="1"/>
</dbReference>
<evidence type="ECO:0000313" key="14">
    <source>
        <dbReference type="Proteomes" id="UP000299102"/>
    </source>
</evidence>
<feature type="transmembrane region" description="Helical" evidence="11">
    <location>
        <begin position="172"/>
        <end position="192"/>
    </location>
</feature>
<evidence type="ECO:0000256" key="7">
    <source>
        <dbReference type="ARBA" id="ARBA00023136"/>
    </source>
</evidence>
<dbReference type="GO" id="GO:0035237">
    <property type="term" value="F:corazonin receptor activity"/>
    <property type="evidence" value="ECO:0007669"/>
    <property type="project" value="TreeGrafter"/>
</dbReference>
<dbReference type="EMBL" id="BGZK01001855">
    <property type="protein sequence ID" value="GBP87373.1"/>
    <property type="molecule type" value="Genomic_DNA"/>
</dbReference>
<feature type="transmembrane region" description="Helical" evidence="11">
    <location>
        <begin position="204"/>
        <end position="221"/>
    </location>
</feature>
<evidence type="ECO:0000256" key="5">
    <source>
        <dbReference type="ARBA" id="ARBA00022989"/>
    </source>
</evidence>
<dbReference type="PROSITE" id="PS00237">
    <property type="entry name" value="G_PROTEIN_RECEP_F1_1"/>
    <property type="match status" value="1"/>
</dbReference>
<reference evidence="13 14" key="1">
    <citation type="journal article" date="2019" name="Commun. Biol.">
        <title>The bagworm genome reveals a unique fibroin gene that provides high tensile strength.</title>
        <authorList>
            <person name="Kono N."/>
            <person name="Nakamura H."/>
            <person name="Ohtoshi R."/>
            <person name="Tomita M."/>
            <person name="Numata K."/>
            <person name="Arakawa K."/>
        </authorList>
    </citation>
    <scope>NUCLEOTIDE SEQUENCE [LARGE SCALE GENOMIC DNA]</scope>
</reference>
<dbReference type="AlphaFoldDB" id="A0A4C1ZJN9"/>
<keyword evidence="14" id="KW-1185">Reference proteome</keyword>
<comment type="similarity">
    <text evidence="2 10">Belongs to the G-protein coupled receptor 1 family.</text>
</comment>
<evidence type="ECO:0000256" key="8">
    <source>
        <dbReference type="ARBA" id="ARBA00023170"/>
    </source>
</evidence>
<evidence type="ECO:0000256" key="1">
    <source>
        <dbReference type="ARBA" id="ARBA00004651"/>
    </source>
</evidence>